<gene>
    <name evidence="1" type="ORF">ILYODFUR_026620</name>
</gene>
<reference evidence="1 2" key="1">
    <citation type="submission" date="2021-06" db="EMBL/GenBank/DDBJ databases">
        <authorList>
            <person name="Palmer J.M."/>
        </authorList>
    </citation>
    <scope>NUCLEOTIDE SEQUENCE [LARGE SCALE GENOMIC DNA]</scope>
    <source>
        <strain evidence="2">if_2019</strain>
        <tissue evidence="1">Muscle</tissue>
    </source>
</reference>
<organism evidence="1 2">
    <name type="scientific">Ilyodon furcidens</name>
    <name type="common">goldbreast splitfin</name>
    <dbReference type="NCBI Taxonomy" id="33524"/>
    <lineage>
        <taxon>Eukaryota</taxon>
        <taxon>Metazoa</taxon>
        <taxon>Chordata</taxon>
        <taxon>Craniata</taxon>
        <taxon>Vertebrata</taxon>
        <taxon>Euteleostomi</taxon>
        <taxon>Actinopterygii</taxon>
        <taxon>Neopterygii</taxon>
        <taxon>Teleostei</taxon>
        <taxon>Neoteleostei</taxon>
        <taxon>Acanthomorphata</taxon>
        <taxon>Ovalentaria</taxon>
        <taxon>Atherinomorphae</taxon>
        <taxon>Cyprinodontiformes</taxon>
        <taxon>Goodeidae</taxon>
        <taxon>Ilyodon</taxon>
    </lineage>
</organism>
<accession>A0ABV0VKD4</accession>
<proteinExistence type="predicted"/>
<dbReference type="Proteomes" id="UP001482620">
    <property type="component" value="Unassembled WGS sequence"/>
</dbReference>
<protein>
    <recommendedName>
        <fullName evidence="3">Secreted protein</fullName>
    </recommendedName>
</protein>
<comment type="caution">
    <text evidence="1">The sequence shown here is derived from an EMBL/GenBank/DDBJ whole genome shotgun (WGS) entry which is preliminary data.</text>
</comment>
<evidence type="ECO:0000313" key="2">
    <source>
        <dbReference type="Proteomes" id="UP001482620"/>
    </source>
</evidence>
<evidence type="ECO:0000313" key="1">
    <source>
        <dbReference type="EMBL" id="MEQ2256687.1"/>
    </source>
</evidence>
<dbReference type="EMBL" id="JAHRIQ010107662">
    <property type="protein sequence ID" value="MEQ2256687.1"/>
    <property type="molecule type" value="Genomic_DNA"/>
</dbReference>
<name>A0ABV0VKD4_9TELE</name>
<evidence type="ECO:0008006" key="3">
    <source>
        <dbReference type="Google" id="ProtNLM"/>
    </source>
</evidence>
<keyword evidence="2" id="KW-1185">Reference proteome</keyword>
<sequence>MSSRYPLRLLVSLHMLHVLLALCHTIFLLKTYAIFCVHFGPSQTLQLVLEQILLDSAFKAMIIPVAGAPFPTTLFPIHFTFYEYAWIRYSVNNQWRVSTTVSGHLSSQQSSP</sequence>